<keyword evidence="1" id="KW-0472">Membrane</keyword>
<evidence type="ECO:0000256" key="1">
    <source>
        <dbReference type="SAM" id="Phobius"/>
    </source>
</evidence>
<feature type="transmembrane region" description="Helical" evidence="1">
    <location>
        <begin position="34"/>
        <end position="51"/>
    </location>
</feature>
<dbReference type="KEGG" id="ptq:P700755_002729"/>
<dbReference type="Proteomes" id="UP000008514">
    <property type="component" value="Chromosome"/>
</dbReference>
<evidence type="ECO:0000313" key="2">
    <source>
        <dbReference type="EMBL" id="AFU69466.1"/>
    </source>
</evidence>
<organism evidence="2 3">
    <name type="scientific">Psychroflexus torquis (strain ATCC 700755 / CIP 106069 / ACAM 623)</name>
    <dbReference type="NCBI Taxonomy" id="313595"/>
    <lineage>
        <taxon>Bacteria</taxon>
        <taxon>Pseudomonadati</taxon>
        <taxon>Bacteroidota</taxon>
        <taxon>Flavobacteriia</taxon>
        <taxon>Flavobacteriales</taxon>
        <taxon>Flavobacteriaceae</taxon>
        <taxon>Psychroflexus</taxon>
    </lineage>
</organism>
<name>K4IK51_PSYTT</name>
<dbReference type="eggNOG" id="ENOG50310WI">
    <property type="taxonomic scope" value="Bacteria"/>
</dbReference>
<accession>K4IK51</accession>
<dbReference type="HOGENOM" id="CLU_2846675_0_0_10"/>
<evidence type="ECO:0000313" key="3">
    <source>
        <dbReference type="Proteomes" id="UP000008514"/>
    </source>
</evidence>
<proteinExistence type="predicted"/>
<dbReference type="EMBL" id="CP003879">
    <property type="protein sequence ID" value="AFU69466.1"/>
    <property type="molecule type" value="Genomic_DNA"/>
</dbReference>
<sequence>MRKCILYIALIASVIILISNIVKLDFDSLSNNSFGSIISSLIFSIVFIILIRNKNNHIEKEITVK</sequence>
<keyword evidence="1" id="KW-1133">Transmembrane helix</keyword>
<feature type="transmembrane region" description="Helical" evidence="1">
    <location>
        <begin position="5"/>
        <end position="22"/>
    </location>
</feature>
<reference evidence="2" key="2">
    <citation type="submission" date="2012-09" db="EMBL/GenBank/DDBJ databases">
        <title>The complete sequence of Psychroflexus torquis an extreme psychrophile from sea-ice that is stimulated by light.</title>
        <authorList>
            <person name="Feng S."/>
            <person name="Powell S.M."/>
            <person name="Bowman J.P."/>
        </authorList>
    </citation>
    <scope>NUCLEOTIDE SEQUENCE [LARGE SCALE GENOMIC DNA]</scope>
    <source>
        <strain evidence="2">ATCC 700755</strain>
    </source>
</reference>
<dbReference type="AlphaFoldDB" id="K4IK51"/>
<keyword evidence="1" id="KW-0812">Transmembrane</keyword>
<reference evidence="2" key="1">
    <citation type="submission" date="2006-03" db="EMBL/GenBank/DDBJ databases">
        <authorList>
            <person name="Bowman J."/>
            <person name="Ferriera S."/>
            <person name="Johnson J."/>
            <person name="Kravitz S."/>
            <person name="Halpern A."/>
            <person name="Remington K."/>
            <person name="Beeson K."/>
            <person name="Tran B."/>
            <person name="Rogers Y.-H."/>
            <person name="Friedman R."/>
            <person name="Venter J.C."/>
        </authorList>
    </citation>
    <scope>NUCLEOTIDE SEQUENCE [LARGE SCALE GENOMIC DNA]</scope>
    <source>
        <strain evidence="2">ATCC 700755</strain>
    </source>
</reference>
<gene>
    <name evidence="2" type="ordered locus">P700755_002729</name>
</gene>
<protein>
    <submittedName>
        <fullName evidence="2">Uncharacterized protein</fullName>
    </submittedName>
</protein>
<keyword evidence="3" id="KW-1185">Reference proteome</keyword>